<proteinExistence type="predicted"/>
<evidence type="ECO:0000313" key="1">
    <source>
        <dbReference type="EMBL" id="KAF9607429.1"/>
    </source>
</evidence>
<dbReference type="Proteomes" id="UP000631114">
    <property type="component" value="Unassembled WGS sequence"/>
</dbReference>
<keyword evidence="2" id="KW-1185">Reference proteome</keyword>
<reference evidence="1 2" key="1">
    <citation type="submission" date="2020-10" db="EMBL/GenBank/DDBJ databases">
        <title>The Coptis chinensis genome and diversification of protoberbering-type alkaloids.</title>
        <authorList>
            <person name="Wang B."/>
            <person name="Shu S."/>
            <person name="Song C."/>
            <person name="Liu Y."/>
        </authorList>
    </citation>
    <scope>NUCLEOTIDE SEQUENCE [LARGE SCALE GENOMIC DNA]</scope>
    <source>
        <strain evidence="1">HL-2020</strain>
        <tissue evidence="1">Leaf</tissue>
    </source>
</reference>
<evidence type="ECO:0000313" key="2">
    <source>
        <dbReference type="Proteomes" id="UP000631114"/>
    </source>
</evidence>
<name>A0A835HZ02_9MAGN</name>
<protein>
    <submittedName>
        <fullName evidence="1">Uncharacterized protein</fullName>
    </submittedName>
</protein>
<comment type="caution">
    <text evidence="1">The sequence shown here is derived from an EMBL/GenBank/DDBJ whole genome shotgun (WGS) entry which is preliminary data.</text>
</comment>
<gene>
    <name evidence="1" type="ORF">IFM89_035567</name>
</gene>
<dbReference type="EMBL" id="JADFTS010000005">
    <property type="protein sequence ID" value="KAF9607429.1"/>
    <property type="molecule type" value="Genomic_DNA"/>
</dbReference>
<dbReference type="AlphaFoldDB" id="A0A835HZ02"/>
<organism evidence="1 2">
    <name type="scientific">Coptis chinensis</name>
    <dbReference type="NCBI Taxonomy" id="261450"/>
    <lineage>
        <taxon>Eukaryota</taxon>
        <taxon>Viridiplantae</taxon>
        <taxon>Streptophyta</taxon>
        <taxon>Embryophyta</taxon>
        <taxon>Tracheophyta</taxon>
        <taxon>Spermatophyta</taxon>
        <taxon>Magnoliopsida</taxon>
        <taxon>Ranunculales</taxon>
        <taxon>Ranunculaceae</taxon>
        <taxon>Coptidoideae</taxon>
        <taxon>Coptis</taxon>
    </lineage>
</organism>
<sequence>MTPSYKTTGAEREGVSGGYFELDPASIPRKIEEFSDPENIEVDGRNNGEELAPASVSDGRALIALVSDGIVTTINFDCPASIAMHSAPVKGEYVELPSSILFVRTSERSGSTTVVNHSFAVTNDAAPFVAPNETSTAIKIHTSNVSNDDLVSVGNYPDPLQVSFGII</sequence>
<accession>A0A835HZ02</accession>